<dbReference type="EMBL" id="CACRXK020000055">
    <property type="protein sequence ID" value="CAB3977564.1"/>
    <property type="molecule type" value="Genomic_DNA"/>
</dbReference>
<proteinExistence type="predicted"/>
<evidence type="ECO:0000313" key="2">
    <source>
        <dbReference type="Proteomes" id="UP001152795"/>
    </source>
</evidence>
<dbReference type="PANTHER" id="PTHR46704">
    <property type="entry name" value="CXC DOMAIN-CONTAINING PROTEIN-RELATED"/>
    <property type="match status" value="1"/>
</dbReference>
<gene>
    <name evidence="1" type="ORF">PACLA_8A051481</name>
</gene>
<comment type="caution">
    <text evidence="1">The sequence shown here is derived from an EMBL/GenBank/DDBJ whole genome shotgun (WGS) entry which is preliminary data.</text>
</comment>
<dbReference type="Proteomes" id="UP001152795">
    <property type="component" value="Unassembled WGS sequence"/>
</dbReference>
<accession>A0A7D9HB36</accession>
<name>A0A7D9HB36_PARCT</name>
<keyword evidence="2" id="KW-1185">Reference proteome</keyword>
<sequence length="419" mass="46929">MKGGMVGVTLNKGAVHRWLMGQAERSAITRQCEAMANVTEFKRTRKDLDKTKIEASEKAVLDVTLTMEAMINPFENDHGVLVHLASGTIATSAVVNDMGSMLEKGESAALKFMKTHIVGEEPNIYSTITKTNLQTFSVLGKKVTSKSKKGELVALKNSKILFAKMLLIARSRHLQMEKVLKYSLRPFPRALATNEGDLVKTVKAKLLHAIEEEVQGSSVNLPVGEKAYILDAMAMLQTLTVLPVTFGELAIDLLIRVVNAAVYSNFKRVDFVCDRYPLQSIKNLERDRRAVGGVQVIRIYGEQQRVPRQWKKFMSSGENKEELMKFLFDAWKKADPQLLKGVEVYLAHEESCHRFAQSDGVMVCNVTEELRCDHEEADKRMIAHARHASQFYSSIMIKSPDTDVFLIALNACLDIHADI</sequence>
<dbReference type="OrthoDB" id="8060926at2759"/>
<dbReference type="PANTHER" id="PTHR46704:SF9">
    <property type="entry name" value="BHLH DOMAIN-CONTAINING PROTEIN"/>
    <property type="match status" value="1"/>
</dbReference>
<organism evidence="1 2">
    <name type="scientific">Paramuricea clavata</name>
    <name type="common">Red gorgonian</name>
    <name type="synonym">Violescent sea-whip</name>
    <dbReference type="NCBI Taxonomy" id="317549"/>
    <lineage>
        <taxon>Eukaryota</taxon>
        <taxon>Metazoa</taxon>
        <taxon>Cnidaria</taxon>
        <taxon>Anthozoa</taxon>
        <taxon>Octocorallia</taxon>
        <taxon>Malacalcyonacea</taxon>
        <taxon>Plexauridae</taxon>
        <taxon>Paramuricea</taxon>
    </lineage>
</organism>
<protein>
    <submittedName>
        <fullName evidence="1">Uncharacterized protein</fullName>
    </submittedName>
</protein>
<dbReference type="AlphaFoldDB" id="A0A7D9HB36"/>
<reference evidence="1" key="1">
    <citation type="submission" date="2020-04" db="EMBL/GenBank/DDBJ databases">
        <authorList>
            <person name="Alioto T."/>
            <person name="Alioto T."/>
            <person name="Gomez Garrido J."/>
        </authorList>
    </citation>
    <scope>NUCLEOTIDE SEQUENCE</scope>
    <source>
        <strain evidence="1">A484AB</strain>
    </source>
</reference>
<evidence type="ECO:0000313" key="1">
    <source>
        <dbReference type="EMBL" id="CAB3977564.1"/>
    </source>
</evidence>